<dbReference type="EMBL" id="CP104067">
    <property type="protein sequence ID" value="WAH40217.1"/>
    <property type="molecule type" value="Genomic_DNA"/>
</dbReference>
<evidence type="ECO:0000313" key="2">
    <source>
        <dbReference type="Proteomes" id="UP001164761"/>
    </source>
</evidence>
<sequence length="41" mass="4621">MTGQVLELICDGDYCAEDVELRQLYTIADVEGCERRGNGER</sequence>
<gene>
    <name evidence="1" type="ORF">NZD89_17775</name>
</gene>
<organism evidence="1 2">
    <name type="scientific">Alicyclobacillus fastidiosus</name>
    <dbReference type="NCBI Taxonomy" id="392011"/>
    <lineage>
        <taxon>Bacteria</taxon>
        <taxon>Bacillati</taxon>
        <taxon>Bacillota</taxon>
        <taxon>Bacilli</taxon>
        <taxon>Bacillales</taxon>
        <taxon>Alicyclobacillaceae</taxon>
        <taxon>Alicyclobacillus</taxon>
    </lineage>
</organism>
<reference evidence="1" key="1">
    <citation type="submission" date="2022-08" db="EMBL/GenBank/DDBJ databases">
        <title>Alicyclobacillus fastidiosus DSM 17978, complete genome.</title>
        <authorList>
            <person name="Wang Q."/>
            <person name="Cai R."/>
            <person name="Wang Z."/>
        </authorList>
    </citation>
    <scope>NUCLEOTIDE SEQUENCE</scope>
    <source>
        <strain evidence="1">DSM 17978</strain>
    </source>
</reference>
<dbReference type="Proteomes" id="UP001164761">
    <property type="component" value="Chromosome"/>
</dbReference>
<protein>
    <submittedName>
        <fullName evidence="1">Uncharacterized protein</fullName>
    </submittedName>
</protein>
<dbReference type="RefSeq" id="WP_268004114.1">
    <property type="nucleotide sequence ID" value="NZ_BSUT01000001.1"/>
</dbReference>
<name>A0ABY6ZBK2_9BACL</name>
<accession>A0ABY6ZBK2</accession>
<proteinExistence type="predicted"/>
<keyword evidence="2" id="KW-1185">Reference proteome</keyword>
<evidence type="ECO:0000313" key="1">
    <source>
        <dbReference type="EMBL" id="WAH40217.1"/>
    </source>
</evidence>